<reference evidence="6 7" key="1">
    <citation type="journal article" date="2018" name="PLoS Pathog.">
        <title>Evolution of structural diversity of trichothecenes, a family of toxins produced by plant pathogenic and entomopathogenic fungi.</title>
        <authorList>
            <person name="Proctor R.H."/>
            <person name="McCormick S.P."/>
            <person name="Kim H.S."/>
            <person name="Cardoza R.E."/>
            <person name="Stanley A.M."/>
            <person name="Lindo L."/>
            <person name="Kelly A."/>
            <person name="Brown D.W."/>
            <person name="Lee T."/>
            <person name="Vaughan M.M."/>
            <person name="Alexander N.J."/>
            <person name="Busman M."/>
            <person name="Gutierrez S."/>
        </authorList>
    </citation>
    <scope>NUCLEOTIDE SEQUENCE [LARGE SCALE GENOMIC DNA]</scope>
    <source>
        <strain evidence="6 7">IBT 40837</strain>
    </source>
</reference>
<proteinExistence type="predicted"/>
<dbReference type="OrthoDB" id="5299893at2759"/>
<dbReference type="AlphaFoldDB" id="A0A395N856"/>
<comment type="caution">
    <text evidence="6">The sequence shown here is derived from an EMBL/GenBank/DDBJ whole genome shotgun (WGS) entry which is preliminary data.</text>
</comment>
<evidence type="ECO:0000313" key="6">
    <source>
        <dbReference type="EMBL" id="RFU72051.1"/>
    </source>
</evidence>
<dbReference type="SMART" id="SM01262">
    <property type="entry name" value="LAMTOR"/>
    <property type="match status" value="1"/>
</dbReference>
<evidence type="ECO:0000256" key="2">
    <source>
        <dbReference type="ARBA" id="ARBA00022707"/>
    </source>
</evidence>
<keyword evidence="4" id="KW-0564">Palmitate</keyword>
<organism evidence="6 7">
    <name type="scientific">Trichoderma arundinaceum</name>
    <dbReference type="NCBI Taxonomy" id="490622"/>
    <lineage>
        <taxon>Eukaryota</taxon>
        <taxon>Fungi</taxon>
        <taxon>Dikarya</taxon>
        <taxon>Ascomycota</taxon>
        <taxon>Pezizomycotina</taxon>
        <taxon>Sordariomycetes</taxon>
        <taxon>Hypocreomycetidae</taxon>
        <taxon>Hypocreales</taxon>
        <taxon>Hypocreaceae</taxon>
        <taxon>Trichoderma</taxon>
    </lineage>
</organism>
<evidence type="ECO:0000256" key="4">
    <source>
        <dbReference type="ARBA" id="ARBA00023139"/>
    </source>
</evidence>
<dbReference type="GO" id="GO:0045121">
    <property type="term" value="C:membrane raft"/>
    <property type="evidence" value="ECO:0007669"/>
    <property type="project" value="InterPro"/>
</dbReference>
<dbReference type="EMBL" id="PXOA01001016">
    <property type="protein sequence ID" value="RFU72051.1"/>
    <property type="molecule type" value="Genomic_DNA"/>
</dbReference>
<dbReference type="GO" id="GO:0016197">
    <property type="term" value="P:endosomal transport"/>
    <property type="evidence" value="ECO:0007669"/>
    <property type="project" value="InterPro"/>
</dbReference>
<dbReference type="Pfam" id="PF15454">
    <property type="entry name" value="LAMTOR"/>
    <property type="match status" value="1"/>
</dbReference>
<dbReference type="GO" id="GO:0071986">
    <property type="term" value="C:Ragulator complex"/>
    <property type="evidence" value="ECO:0007669"/>
    <property type="project" value="InterPro"/>
</dbReference>
<keyword evidence="2" id="KW-0519">Myristate</keyword>
<keyword evidence="7" id="KW-1185">Reference proteome</keyword>
<comment type="subcellular location">
    <subcellularLocation>
        <location evidence="1">Endomembrane system</location>
    </subcellularLocation>
</comment>
<dbReference type="GO" id="GO:0031902">
    <property type="term" value="C:late endosome membrane"/>
    <property type="evidence" value="ECO:0007669"/>
    <property type="project" value="InterPro"/>
</dbReference>
<name>A0A395N856_TRIAR</name>
<gene>
    <name evidence="6" type="ORF">TARUN_10215</name>
</gene>
<dbReference type="GO" id="GO:0001919">
    <property type="term" value="P:regulation of receptor recycling"/>
    <property type="evidence" value="ECO:0007669"/>
    <property type="project" value="InterPro"/>
</dbReference>
<evidence type="ECO:0000256" key="5">
    <source>
        <dbReference type="ARBA" id="ARBA00023288"/>
    </source>
</evidence>
<dbReference type="Proteomes" id="UP000266272">
    <property type="component" value="Unassembled WGS sequence"/>
</dbReference>
<accession>A0A395N856</accession>
<evidence type="ECO:0000256" key="3">
    <source>
        <dbReference type="ARBA" id="ARBA00023136"/>
    </source>
</evidence>
<dbReference type="GO" id="GO:0071230">
    <property type="term" value="P:cellular response to amino acid stimulus"/>
    <property type="evidence" value="ECO:0007669"/>
    <property type="project" value="InterPro"/>
</dbReference>
<evidence type="ECO:0000256" key="1">
    <source>
        <dbReference type="ARBA" id="ARBA00004308"/>
    </source>
</evidence>
<evidence type="ECO:0000313" key="7">
    <source>
        <dbReference type="Proteomes" id="UP000266272"/>
    </source>
</evidence>
<dbReference type="GO" id="GO:0043410">
    <property type="term" value="P:positive regulation of MAPK cascade"/>
    <property type="evidence" value="ECO:0007669"/>
    <property type="project" value="InterPro"/>
</dbReference>
<protein>
    <submittedName>
        <fullName evidence="6">Late endosomal lysosomal adaptor and mapk and mtor activator domain-containing</fullName>
    </submittedName>
</protein>
<keyword evidence="5" id="KW-0449">Lipoprotein</keyword>
<sequence>MFRTAAEGCLRRGALYGCIRDAALLALTDVSQNEENRLLYDDGNGIQYGSFGEAALNGEGDTAEAQREHEALQRVVAKTSNNMVDIFEIAPQDSTGRVSSATLFAYAGQGARVARYHHLVSKLSTQEDSPPAGIKVDWLADEDASELHGDHPASLKSLDEDDAALVGTFADAAAAMK</sequence>
<keyword evidence="3" id="KW-0472">Membrane</keyword>
<dbReference type="InterPro" id="IPR028209">
    <property type="entry name" value="LAMTOR1/MEH1"/>
</dbReference>
<dbReference type="GO" id="GO:0032008">
    <property type="term" value="P:positive regulation of TOR signaling"/>
    <property type="evidence" value="ECO:0007669"/>
    <property type="project" value="InterPro"/>
</dbReference>